<evidence type="ECO:0000313" key="2">
    <source>
        <dbReference type="Proteomes" id="UP001207468"/>
    </source>
</evidence>
<proteinExistence type="predicted"/>
<protein>
    <submittedName>
        <fullName evidence="1">Immunoglobulin E-set</fullName>
    </submittedName>
</protein>
<organism evidence="1 2">
    <name type="scientific">Russula earlei</name>
    <dbReference type="NCBI Taxonomy" id="71964"/>
    <lineage>
        <taxon>Eukaryota</taxon>
        <taxon>Fungi</taxon>
        <taxon>Dikarya</taxon>
        <taxon>Basidiomycota</taxon>
        <taxon>Agaricomycotina</taxon>
        <taxon>Agaricomycetes</taxon>
        <taxon>Russulales</taxon>
        <taxon>Russulaceae</taxon>
        <taxon>Russula</taxon>
    </lineage>
</organism>
<sequence length="776" mass="87415">MIKLFSHSEFKKNCSVKSVAQTQPPSNPSSVYHILSSPKLHLSGDPVVTSDSASCTIPFSRVGNLILIQAKADTIEGNFILDTGAPGLVLNLTYFRQYVSSGASDKGGITGGVTTASQTNIDKLSFGPIKYYHTDADLINLGHIETSKGVKILGLLGTQLFKQFEMIIDYEKSLIYLHLISRKEAATYRSSLLADTSTYSTIPIEMVEDKIIAHGEMGGKKLKFVIDSGAESNVLDSRLPGKVFESVVITRRVLLSGSSNQKVEALYGNLKNMKIGNQNISSLPVLITNLEKMCYSYNDCMMAQKPHGPIDGKKLVKEYTVKDGKMYIELGKQLTEAAIDSFIGQYNLSDLALKYFIRTGLTDSLKRLGWQVDINNKSVFVISKPLFSFKNIDNIADKILFTEKHPTIPEMFPSVSDGVVFGYNQFRNKYPFAITETEVTFFIRNHQNANRMVLSGSFNGWAPDAWPMKKTDSGWIAYVRLTPGKYWYKFVADGNWMIDDDNLLRENDGRGNTNSVYYKTNVVFTLNQFANAGKVYLSGSFNNWRAAQLLMNKTARGWQLPLYLANGTHTYRYVVDGEWHADPNNPEKLPNEYDDFNSVIRLGKPYLFKLNGYTNAHFVVLAGTFNKWRKEELFMKKTATGWQLPYTLGDGNYEYQFFVDAKPITDPANPLVTNKNKKDIGNSYLIINPNYTFRLNGFPNAKTVYLAGDFDDWSPNTLLMQKEGDSWVFSVHLSPGKHLYKLLVDGRWITDPGNKLWEQNQYGTGNSVLWIDVHEK</sequence>
<comment type="caution">
    <text evidence="1">The sequence shown here is derived from an EMBL/GenBank/DDBJ whole genome shotgun (WGS) entry which is preliminary data.</text>
</comment>
<dbReference type="EMBL" id="JAGFNK010000624">
    <property type="protein sequence ID" value="KAI9446905.1"/>
    <property type="molecule type" value="Genomic_DNA"/>
</dbReference>
<gene>
    <name evidence="1" type="ORF">F5148DRAFT_1153610</name>
</gene>
<evidence type="ECO:0000313" key="1">
    <source>
        <dbReference type="EMBL" id="KAI9446905.1"/>
    </source>
</evidence>
<dbReference type="Proteomes" id="UP001207468">
    <property type="component" value="Unassembled WGS sequence"/>
</dbReference>
<keyword evidence="2" id="KW-1185">Reference proteome</keyword>
<reference evidence="1" key="1">
    <citation type="submission" date="2021-03" db="EMBL/GenBank/DDBJ databases">
        <title>Evolutionary priming and transition to the ectomycorrhizal habit in an iconic lineage of mushroom-forming fungi: is preadaptation a requirement?</title>
        <authorList>
            <consortium name="DOE Joint Genome Institute"/>
            <person name="Looney B.P."/>
            <person name="Miyauchi S."/>
            <person name="Morin E."/>
            <person name="Drula E."/>
            <person name="Courty P.E."/>
            <person name="Chicoki N."/>
            <person name="Fauchery L."/>
            <person name="Kohler A."/>
            <person name="Kuo A."/>
            <person name="LaButti K."/>
            <person name="Pangilinan J."/>
            <person name="Lipzen A."/>
            <person name="Riley R."/>
            <person name="Andreopoulos W."/>
            <person name="He G."/>
            <person name="Johnson J."/>
            <person name="Barry K.W."/>
            <person name="Grigoriev I.V."/>
            <person name="Nagy L."/>
            <person name="Hibbett D."/>
            <person name="Henrissat B."/>
            <person name="Matheny P.B."/>
            <person name="Labbe J."/>
            <person name="Martin A.F."/>
        </authorList>
    </citation>
    <scope>NUCLEOTIDE SEQUENCE</scope>
    <source>
        <strain evidence="1">BPL698</strain>
    </source>
</reference>
<name>A0ACC0TT05_9AGAM</name>
<accession>A0ACC0TT05</accession>